<keyword evidence="3" id="KW-1185">Reference proteome</keyword>
<name>A0A8R7PJM3_TRIUA</name>
<protein>
    <submittedName>
        <fullName evidence="2">Uncharacterized protein</fullName>
    </submittedName>
</protein>
<reference evidence="2" key="3">
    <citation type="submission" date="2022-06" db="UniProtKB">
        <authorList>
            <consortium name="EnsemblPlants"/>
        </authorList>
    </citation>
    <scope>IDENTIFICATION</scope>
</reference>
<evidence type="ECO:0000313" key="2">
    <source>
        <dbReference type="EnsemblPlants" id="TuG1812G0200004951.01.T01.cds384348"/>
    </source>
</evidence>
<reference evidence="3" key="1">
    <citation type="journal article" date="2013" name="Nature">
        <title>Draft genome of the wheat A-genome progenitor Triticum urartu.</title>
        <authorList>
            <person name="Ling H.Q."/>
            <person name="Zhao S."/>
            <person name="Liu D."/>
            <person name="Wang J."/>
            <person name="Sun H."/>
            <person name="Zhang C."/>
            <person name="Fan H."/>
            <person name="Li D."/>
            <person name="Dong L."/>
            <person name="Tao Y."/>
            <person name="Gao C."/>
            <person name="Wu H."/>
            <person name="Li Y."/>
            <person name="Cui Y."/>
            <person name="Guo X."/>
            <person name="Zheng S."/>
            <person name="Wang B."/>
            <person name="Yu K."/>
            <person name="Liang Q."/>
            <person name="Yang W."/>
            <person name="Lou X."/>
            <person name="Chen J."/>
            <person name="Feng M."/>
            <person name="Jian J."/>
            <person name="Zhang X."/>
            <person name="Luo G."/>
            <person name="Jiang Y."/>
            <person name="Liu J."/>
            <person name="Wang Z."/>
            <person name="Sha Y."/>
            <person name="Zhang B."/>
            <person name="Wu H."/>
            <person name="Tang D."/>
            <person name="Shen Q."/>
            <person name="Xue P."/>
            <person name="Zou S."/>
            <person name="Wang X."/>
            <person name="Liu X."/>
            <person name="Wang F."/>
            <person name="Yang Y."/>
            <person name="An X."/>
            <person name="Dong Z."/>
            <person name="Zhang K."/>
            <person name="Zhang X."/>
            <person name="Luo M.C."/>
            <person name="Dvorak J."/>
            <person name="Tong Y."/>
            <person name="Wang J."/>
            <person name="Yang H."/>
            <person name="Li Z."/>
            <person name="Wang D."/>
            <person name="Zhang A."/>
            <person name="Wang J."/>
        </authorList>
    </citation>
    <scope>NUCLEOTIDE SEQUENCE</scope>
    <source>
        <strain evidence="3">cv. G1812</strain>
    </source>
</reference>
<dbReference type="EnsemblPlants" id="TuG1812G0200004951.01.T01">
    <property type="protein sequence ID" value="TuG1812G0200004951.01.T01.cds384348"/>
    <property type="gene ID" value="TuG1812G0200004951.01"/>
</dbReference>
<proteinExistence type="predicted"/>
<dbReference type="Proteomes" id="UP000015106">
    <property type="component" value="Chromosome 2"/>
</dbReference>
<sequence length="111" mass="12767">MSSSRRHGGWRHGARHHAARRLSCYTEEMPFEMETYDSLSRPSPTSSIHRGRSGGACLDAARRRLRQAGVGNDTDTELDIMQPIVYFVTQGCRSRWQPRARHHTPFINFIK</sequence>
<feature type="compositionally biased region" description="Polar residues" evidence="1">
    <location>
        <begin position="37"/>
        <end position="48"/>
    </location>
</feature>
<reference evidence="2" key="2">
    <citation type="submission" date="2018-03" db="EMBL/GenBank/DDBJ databases">
        <title>The Triticum urartu genome reveals the dynamic nature of wheat genome evolution.</title>
        <authorList>
            <person name="Ling H."/>
            <person name="Ma B."/>
            <person name="Shi X."/>
            <person name="Liu H."/>
            <person name="Dong L."/>
            <person name="Sun H."/>
            <person name="Cao Y."/>
            <person name="Gao Q."/>
            <person name="Zheng S."/>
            <person name="Li Y."/>
            <person name="Yu Y."/>
            <person name="Du H."/>
            <person name="Qi M."/>
            <person name="Li Y."/>
            <person name="Yu H."/>
            <person name="Cui Y."/>
            <person name="Wang N."/>
            <person name="Chen C."/>
            <person name="Wu H."/>
            <person name="Zhao Y."/>
            <person name="Zhang J."/>
            <person name="Li Y."/>
            <person name="Zhou W."/>
            <person name="Zhang B."/>
            <person name="Hu W."/>
            <person name="Eijk M."/>
            <person name="Tang J."/>
            <person name="Witsenboer H."/>
            <person name="Zhao S."/>
            <person name="Li Z."/>
            <person name="Zhang A."/>
            <person name="Wang D."/>
            <person name="Liang C."/>
        </authorList>
    </citation>
    <scope>NUCLEOTIDE SEQUENCE [LARGE SCALE GENOMIC DNA]</scope>
    <source>
        <strain evidence="2">cv. G1812</strain>
    </source>
</reference>
<accession>A0A8R7PJM3</accession>
<evidence type="ECO:0000256" key="1">
    <source>
        <dbReference type="SAM" id="MobiDB-lite"/>
    </source>
</evidence>
<feature type="region of interest" description="Disordered" evidence="1">
    <location>
        <begin position="36"/>
        <end position="55"/>
    </location>
</feature>
<dbReference type="AlphaFoldDB" id="A0A8R7PJM3"/>
<evidence type="ECO:0000313" key="3">
    <source>
        <dbReference type="Proteomes" id="UP000015106"/>
    </source>
</evidence>
<organism evidence="2 3">
    <name type="scientific">Triticum urartu</name>
    <name type="common">Red wild einkorn</name>
    <name type="synonym">Crithodium urartu</name>
    <dbReference type="NCBI Taxonomy" id="4572"/>
    <lineage>
        <taxon>Eukaryota</taxon>
        <taxon>Viridiplantae</taxon>
        <taxon>Streptophyta</taxon>
        <taxon>Embryophyta</taxon>
        <taxon>Tracheophyta</taxon>
        <taxon>Spermatophyta</taxon>
        <taxon>Magnoliopsida</taxon>
        <taxon>Liliopsida</taxon>
        <taxon>Poales</taxon>
        <taxon>Poaceae</taxon>
        <taxon>BOP clade</taxon>
        <taxon>Pooideae</taxon>
        <taxon>Triticodae</taxon>
        <taxon>Triticeae</taxon>
        <taxon>Triticinae</taxon>
        <taxon>Triticum</taxon>
    </lineage>
</organism>
<dbReference type="Gramene" id="TuG1812G0200004951.01.T01">
    <property type="protein sequence ID" value="TuG1812G0200004951.01.T01.cds384348"/>
    <property type="gene ID" value="TuG1812G0200004951.01"/>
</dbReference>